<name>A0A484YVM3_ECOLX</name>
<accession>A0A484YVM3</accession>
<evidence type="ECO:0000313" key="2">
    <source>
        <dbReference type="Proteomes" id="UP000372890"/>
    </source>
</evidence>
<protein>
    <submittedName>
        <fullName evidence="1">ImpA family type VI secretion-associated protein</fullName>
    </submittedName>
</protein>
<evidence type="ECO:0000313" key="1">
    <source>
        <dbReference type="EMBL" id="VFS40087.1"/>
    </source>
</evidence>
<gene>
    <name evidence="1" type="ORF">NCTC9001_06247</name>
</gene>
<reference evidence="1 2" key="1">
    <citation type="submission" date="2019-03" db="EMBL/GenBank/DDBJ databases">
        <authorList>
            <consortium name="Pathogen Informatics"/>
        </authorList>
    </citation>
    <scope>NUCLEOTIDE SEQUENCE [LARGE SCALE GENOMIC DNA]</scope>
    <source>
        <strain evidence="1 2">NCTC9001</strain>
    </source>
</reference>
<organism evidence="1 2">
    <name type="scientific">Escherichia coli</name>
    <dbReference type="NCBI Taxonomy" id="562"/>
    <lineage>
        <taxon>Bacteria</taxon>
        <taxon>Pseudomonadati</taxon>
        <taxon>Pseudomonadota</taxon>
        <taxon>Gammaproteobacteria</taxon>
        <taxon>Enterobacterales</taxon>
        <taxon>Enterobacteriaceae</taxon>
        <taxon>Escherichia</taxon>
    </lineage>
</organism>
<dbReference type="EMBL" id="CAADIS010000005">
    <property type="protein sequence ID" value="VFS40087.1"/>
    <property type="molecule type" value="Genomic_DNA"/>
</dbReference>
<proteinExistence type="predicted"/>
<dbReference type="Proteomes" id="UP000372890">
    <property type="component" value="Unassembled WGS sequence"/>
</dbReference>
<dbReference type="AlphaFoldDB" id="A0A484YVM3"/>
<sequence>MAEVQRPEHQSGDATVGILLILLSHQKNSWQQTGKPAKNQKVQVTRGDGSVVEMTTDEQGRLPIQSGLFVESIKIDLPDSQEN</sequence>